<comment type="caution">
    <text evidence="2">The sequence shown here is derived from an EMBL/GenBank/DDBJ whole genome shotgun (WGS) entry which is preliminary data.</text>
</comment>
<protein>
    <submittedName>
        <fullName evidence="2">Site-specific integrase</fullName>
    </submittedName>
</protein>
<accession>A0A3E0IP87</accession>
<feature type="domain" description="AP2-like integrase N-terminal" evidence="1">
    <location>
        <begin position="30"/>
        <end position="56"/>
    </location>
</feature>
<gene>
    <name evidence="2" type="ORF">DOS83_07170</name>
</gene>
<dbReference type="RefSeq" id="WP_181897772.1">
    <property type="nucleotide sequence ID" value="NZ_QKXQ01000333.1"/>
</dbReference>
<dbReference type="Proteomes" id="UP000256562">
    <property type="component" value="Unassembled WGS sequence"/>
</dbReference>
<reference evidence="2 3" key="1">
    <citation type="journal article" date="2018" name="Vet. Microbiol.">
        <title>Characterisation of Staphylococcus felis isolated from cats using whole genome sequencing.</title>
        <authorList>
            <person name="Worthing K."/>
            <person name="Pang S."/>
            <person name="Trott D.J."/>
            <person name="Abraham S."/>
            <person name="Coombs G.W."/>
            <person name="Jordan D."/>
            <person name="McIntyre L."/>
            <person name="Davies M.R."/>
            <person name="Norris J."/>
        </authorList>
    </citation>
    <scope>NUCLEOTIDE SEQUENCE [LARGE SCALE GENOMIC DNA]</scope>
    <source>
        <strain evidence="2 3">F9</strain>
    </source>
</reference>
<evidence type="ECO:0000313" key="3">
    <source>
        <dbReference type="Proteomes" id="UP000256562"/>
    </source>
</evidence>
<evidence type="ECO:0000259" key="1">
    <source>
        <dbReference type="Pfam" id="PF14657"/>
    </source>
</evidence>
<dbReference type="InterPro" id="IPR028259">
    <property type="entry name" value="AP2-like_int_N"/>
</dbReference>
<dbReference type="AlphaFoldDB" id="A0A3E0IP87"/>
<evidence type="ECO:0000313" key="2">
    <source>
        <dbReference type="EMBL" id="REH94778.1"/>
    </source>
</evidence>
<dbReference type="Pfam" id="PF14657">
    <property type="entry name" value="Arm-DNA-bind_4"/>
    <property type="match status" value="1"/>
</dbReference>
<proteinExistence type="predicted"/>
<feature type="non-terminal residue" evidence="2">
    <location>
        <position position="129"/>
    </location>
</feature>
<dbReference type="EMBL" id="QKXQ01000333">
    <property type="protein sequence ID" value="REH94778.1"/>
    <property type="molecule type" value="Genomic_DNA"/>
</dbReference>
<name>A0A3E0IP87_9STAP</name>
<sequence length="129" mass="15186">MASFTVTKRKNKASTSWQYDVKHPSFKSGKKRKSGFKTKAEATNAAQQLIRNLEDGNVIDDKTFKEYYNDWLVIKNKKKVAKSHFYWYDVHPKSWTKKSNFMGCIFMGKHYKFEIKLKIVQEYLNSSLG</sequence>
<organism evidence="2 3">
    <name type="scientific">Staphylococcus felis</name>
    <dbReference type="NCBI Taxonomy" id="46127"/>
    <lineage>
        <taxon>Bacteria</taxon>
        <taxon>Bacillati</taxon>
        <taxon>Bacillota</taxon>
        <taxon>Bacilli</taxon>
        <taxon>Bacillales</taxon>
        <taxon>Staphylococcaceae</taxon>
        <taxon>Staphylococcus</taxon>
    </lineage>
</organism>